<dbReference type="InterPro" id="IPR003714">
    <property type="entry name" value="PhoH"/>
</dbReference>
<dbReference type="SUPFAM" id="SSF52540">
    <property type="entry name" value="P-loop containing nucleoside triphosphate hydrolases"/>
    <property type="match status" value="1"/>
</dbReference>
<reference evidence="8 9" key="2">
    <citation type="submission" date="2013-04" db="EMBL/GenBank/DDBJ databases">
        <authorList>
            <person name="Fiebig A."/>
            <person name="Pradella S."/>
            <person name="Wagner-Doebler I."/>
        </authorList>
    </citation>
    <scope>NUCLEOTIDE SEQUENCE [LARGE SCALE GENOMIC DNA]</scope>
    <source>
        <strain evidence="9">DSM 17067 / NCIMB 14079 / DFL-11</strain>
    </source>
</reference>
<evidence type="ECO:0000256" key="1">
    <source>
        <dbReference type="ARBA" id="ARBA00004496"/>
    </source>
</evidence>
<dbReference type="Pfam" id="PF02562">
    <property type="entry name" value="PhoH"/>
    <property type="match status" value="1"/>
</dbReference>
<sequence length="222" mass="24534">MGKRSKYREKVGPQVPPLLPKTSKQQMYLDALRSSPQVFAIGPAGTGKTFLPAAYAGDLLMNNQVSKVVLTRPNVPAGPSLGFFPGTLEEKMAPWVIPFLETMSVRMGGQGAIDTNIKRGNIEVVPFETMRGRSFDDAFIIVDEAQNLTPSEMYMILTRIGEESQIVITGDLRQKDIKSDSGLQKAIETVYKHAIPAAVINFDHTDIVRSGICAQWVKHWED</sequence>
<dbReference type="EMBL" id="ACCU02000003">
    <property type="protein sequence ID" value="EEE42860.2"/>
    <property type="molecule type" value="Genomic_DNA"/>
</dbReference>
<dbReference type="PANTHER" id="PTHR30473:SF1">
    <property type="entry name" value="PHOH-LIKE PROTEIN"/>
    <property type="match status" value="1"/>
</dbReference>
<evidence type="ECO:0000256" key="5">
    <source>
        <dbReference type="ARBA" id="ARBA00022840"/>
    </source>
</evidence>
<evidence type="ECO:0000313" key="8">
    <source>
        <dbReference type="EMBL" id="EEE42860.2"/>
    </source>
</evidence>
<dbReference type="GO" id="GO:0005524">
    <property type="term" value="F:ATP binding"/>
    <property type="evidence" value="ECO:0007669"/>
    <property type="project" value="UniProtKB-KW"/>
</dbReference>
<reference evidence="8 9" key="1">
    <citation type="submission" date="2008-01" db="EMBL/GenBank/DDBJ databases">
        <authorList>
            <person name="Wagner-Dobler I."/>
            <person name="Ferriera S."/>
            <person name="Johnson J."/>
            <person name="Kravitz S."/>
            <person name="Beeson K."/>
            <person name="Sutton G."/>
            <person name="Rogers Y.-H."/>
            <person name="Friedman R."/>
            <person name="Frazier M."/>
            <person name="Venter J.C."/>
        </authorList>
    </citation>
    <scope>NUCLEOTIDE SEQUENCE [LARGE SCALE GENOMIC DNA]</scope>
    <source>
        <strain evidence="9">DSM 17067 / NCIMB 14079 / DFL-11</strain>
    </source>
</reference>
<evidence type="ECO:0000256" key="3">
    <source>
        <dbReference type="ARBA" id="ARBA00022490"/>
    </source>
</evidence>
<organism evidence="8 9">
    <name type="scientific">Roseibium alexandrii (strain DSM 17067 / NCIMB 14079 / DFL-11)</name>
    <name type="common">Labrenzia alexandrii</name>
    <dbReference type="NCBI Taxonomy" id="244592"/>
    <lineage>
        <taxon>Bacteria</taxon>
        <taxon>Pseudomonadati</taxon>
        <taxon>Pseudomonadota</taxon>
        <taxon>Alphaproteobacteria</taxon>
        <taxon>Hyphomicrobiales</taxon>
        <taxon>Stappiaceae</taxon>
        <taxon>Roseibium</taxon>
    </lineage>
</organism>
<evidence type="ECO:0000256" key="2">
    <source>
        <dbReference type="ARBA" id="ARBA00010393"/>
    </source>
</evidence>
<dbReference type="InterPro" id="IPR027417">
    <property type="entry name" value="P-loop_NTPase"/>
</dbReference>
<keyword evidence="4" id="KW-0547">Nucleotide-binding</keyword>
<dbReference type="Proteomes" id="UP000004703">
    <property type="component" value="Chromosome"/>
</dbReference>
<dbReference type="PANTHER" id="PTHR30473">
    <property type="entry name" value="PROTEIN PHOH"/>
    <property type="match status" value="1"/>
</dbReference>
<comment type="similarity">
    <text evidence="2">Belongs to the PhoH family.</text>
</comment>
<comment type="subcellular location">
    <subcellularLocation>
        <location evidence="1">Cytoplasm</location>
    </subcellularLocation>
</comment>
<keyword evidence="5" id="KW-0067">ATP-binding</keyword>
<feature type="domain" description="PhoH-like protein" evidence="7">
    <location>
        <begin position="19"/>
        <end position="219"/>
    </location>
</feature>
<dbReference type="Gene3D" id="3.40.50.300">
    <property type="entry name" value="P-loop containing nucleotide triphosphate hydrolases"/>
    <property type="match status" value="1"/>
</dbReference>
<accession>A0A5E8GVA3</accession>
<evidence type="ECO:0000313" key="9">
    <source>
        <dbReference type="Proteomes" id="UP000004703"/>
    </source>
</evidence>
<proteinExistence type="inferred from homology"/>
<evidence type="ECO:0000259" key="7">
    <source>
        <dbReference type="Pfam" id="PF02562"/>
    </source>
</evidence>
<evidence type="ECO:0000256" key="4">
    <source>
        <dbReference type="ARBA" id="ARBA00022741"/>
    </source>
</evidence>
<name>A0A5E8GVA3_ROSAD</name>
<gene>
    <name evidence="8" type="ORF">SADFL11_PLAS32</name>
</gene>
<dbReference type="InterPro" id="IPR051451">
    <property type="entry name" value="PhoH2-like"/>
</dbReference>
<dbReference type="GO" id="GO:0005829">
    <property type="term" value="C:cytosol"/>
    <property type="evidence" value="ECO:0007669"/>
    <property type="project" value="TreeGrafter"/>
</dbReference>
<dbReference type="AlphaFoldDB" id="A0A5E8GVA3"/>
<comment type="caution">
    <text evidence="8">The sequence shown here is derived from an EMBL/GenBank/DDBJ whole genome shotgun (WGS) entry which is preliminary data.</text>
</comment>
<evidence type="ECO:0000256" key="6">
    <source>
        <dbReference type="ARBA" id="ARBA00039970"/>
    </source>
</evidence>
<keyword evidence="3" id="KW-0963">Cytoplasm</keyword>
<protein>
    <recommendedName>
        <fullName evidence="6">PhoH-like protein</fullName>
    </recommendedName>
</protein>